<dbReference type="AlphaFoldDB" id="A0A5R9FWC8"/>
<dbReference type="PANTHER" id="PTHR43085">
    <property type="entry name" value="HEXOKINASE FAMILY MEMBER"/>
    <property type="match status" value="1"/>
</dbReference>
<dbReference type="GO" id="GO:0016301">
    <property type="term" value="F:kinase activity"/>
    <property type="evidence" value="ECO:0007669"/>
    <property type="project" value="UniProtKB-KW"/>
</dbReference>
<dbReference type="EMBL" id="VBZC01000002">
    <property type="protein sequence ID" value="TLS47771.1"/>
    <property type="molecule type" value="Genomic_DNA"/>
</dbReference>
<dbReference type="RefSeq" id="WP_138043252.1">
    <property type="nucleotide sequence ID" value="NZ_VBZC01000002.1"/>
</dbReference>
<evidence type="ECO:0000313" key="8">
    <source>
        <dbReference type="EMBL" id="TLS47771.1"/>
    </source>
</evidence>
<accession>A0A5R9FWC8</accession>
<evidence type="ECO:0000313" key="9">
    <source>
        <dbReference type="Proteomes" id="UP000305906"/>
    </source>
</evidence>
<keyword evidence="9" id="KW-1185">Reference proteome</keyword>
<keyword evidence="4 8" id="KW-0418">Kinase</keyword>
<sequence length="314" mass="32698">MTTVVIGEALVDLAWRAGSAHIVPHPGGSPANVAVGLRRLGQPATLMTCWGDDLPGELVRAHLDSIGVDVHHLPSASARTTIALAYLDDTTGSAHYDFLAAWDPVDIPLPPQTTLIHTGSLAAVVEPGATRVVETCQAHRSHPGRAVSLDLNVRPAVLPDRDAYRTRAERLIAAADLVKASDEDLAWLYPDLTPEAAAQALLALGPRLAVITRGAQGATALTAHHQVTLPAPPTRVVDTIGAGDAFQACLLDTLLQPDGTVHIPATPAELETALRRCVTAGALTCARAGAQPPTSEEIDAARAAEDSSLAPATR</sequence>
<keyword evidence="2" id="KW-0808">Transferase</keyword>
<dbReference type="Proteomes" id="UP000305906">
    <property type="component" value="Unassembled WGS sequence"/>
</dbReference>
<keyword evidence="5" id="KW-0067">ATP-binding</keyword>
<dbReference type="CDD" id="cd01167">
    <property type="entry name" value="bac_FRK"/>
    <property type="match status" value="1"/>
</dbReference>
<dbReference type="GO" id="GO:0005524">
    <property type="term" value="F:ATP binding"/>
    <property type="evidence" value="ECO:0007669"/>
    <property type="project" value="UniProtKB-KW"/>
</dbReference>
<comment type="similarity">
    <text evidence="1">Belongs to the carbohydrate kinase PfkB family.</text>
</comment>
<evidence type="ECO:0000256" key="5">
    <source>
        <dbReference type="ARBA" id="ARBA00022840"/>
    </source>
</evidence>
<dbReference type="InterPro" id="IPR029056">
    <property type="entry name" value="Ribokinase-like"/>
</dbReference>
<evidence type="ECO:0000256" key="4">
    <source>
        <dbReference type="ARBA" id="ARBA00022777"/>
    </source>
</evidence>
<feature type="region of interest" description="Disordered" evidence="6">
    <location>
        <begin position="288"/>
        <end position="314"/>
    </location>
</feature>
<feature type="domain" description="Carbohydrate kinase PfkB" evidence="7">
    <location>
        <begin position="4"/>
        <end position="294"/>
    </location>
</feature>
<dbReference type="PROSITE" id="PS00583">
    <property type="entry name" value="PFKB_KINASES_1"/>
    <property type="match status" value="1"/>
</dbReference>
<keyword evidence="3" id="KW-0547">Nucleotide-binding</keyword>
<proteinExistence type="inferred from homology"/>
<evidence type="ECO:0000259" key="7">
    <source>
        <dbReference type="Pfam" id="PF00294"/>
    </source>
</evidence>
<evidence type="ECO:0000256" key="1">
    <source>
        <dbReference type="ARBA" id="ARBA00010688"/>
    </source>
</evidence>
<comment type="caution">
    <text evidence="8">The sequence shown here is derived from an EMBL/GenBank/DDBJ whole genome shotgun (WGS) entry which is preliminary data.</text>
</comment>
<dbReference type="Pfam" id="PF00294">
    <property type="entry name" value="PfkB"/>
    <property type="match status" value="1"/>
</dbReference>
<dbReference type="InterPro" id="IPR050306">
    <property type="entry name" value="PfkB_Carbo_kinase"/>
</dbReference>
<organism evidence="8 9">
    <name type="scientific">Streptomyces montanus</name>
    <dbReference type="NCBI Taxonomy" id="2580423"/>
    <lineage>
        <taxon>Bacteria</taxon>
        <taxon>Bacillati</taxon>
        <taxon>Actinomycetota</taxon>
        <taxon>Actinomycetes</taxon>
        <taxon>Kitasatosporales</taxon>
        <taxon>Streptomycetaceae</taxon>
        <taxon>Streptomyces</taxon>
    </lineage>
</organism>
<reference evidence="8 9" key="1">
    <citation type="submission" date="2019-05" db="EMBL/GenBank/DDBJ databases">
        <title>Streptomyces sp. NEAU-C151, a novel actinomycete isolated from soil.</title>
        <authorList>
            <person name="Han L."/>
            <person name="Jiang H."/>
        </authorList>
    </citation>
    <scope>NUCLEOTIDE SEQUENCE [LARGE SCALE GENOMIC DNA]</scope>
    <source>
        <strain evidence="8 9">NEAU-C151</strain>
    </source>
</reference>
<evidence type="ECO:0000256" key="6">
    <source>
        <dbReference type="SAM" id="MobiDB-lite"/>
    </source>
</evidence>
<protein>
    <submittedName>
        <fullName evidence="8">Carbohydrate kinase</fullName>
    </submittedName>
</protein>
<dbReference type="InterPro" id="IPR002173">
    <property type="entry name" value="Carboh/pur_kinase_PfkB_CS"/>
</dbReference>
<evidence type="ECO:0000256" key="3">
    <source>
        <dbReference type="ARBA" id="ARBA00022741"/>
    </source>
</evidence>
<evidence type="ECO:0000256" key="2">
    <source>
        <dbReference type="ARBA" id="ARBA00022679"/>
    </source>
</evidence>
<dbReference type="Gene3D" id="3.40.1190.20">
    <property type="match status" value="1"/>
</dbReference>
<dbReference type="SUPFAM" id="SSF53613">
    <property type="entry name" value="Ribokinase-like"/>
    <property type="match status" value="1"/>
</dbReference>
<dbReference type="PANTHER" id="PTHR43085:SF1">
    <property type="entry name" value="PSEUDOURIDINE KINASE-RELATED"/>
    <property type="match status" value="1"/>
</dbReference>
<dbReference type="InterPro" id="IPR011611">
    <property type="entry name" value="PfkB_dom"/>
</dbReference>
<name>A0A5R9FWC8_9ACTN</name>
<gene>
    <name evidence="8" type="ORF">FE633_02020</name>
</gene>